<feature type="transmembrane region" description="Helical" evidence="1">
    <location>
        <begin position="17"/>
        <end position="37"/>
    </location>
</feature>
<keyword evidence="1" id="KW-0472">Membrane</keyword>
<dbReference type="OrthoDB" id="9811380at2"/>
<name>A0A2N9LPE7_9BACT</name>
<feature type="transmembrane region" description="Helical" evidence="1">
    <location>
        <begin position="157"/>
        <end position="179"/>
    </location>
</feature>
<keyword evidence="1" id="KW-1133">Transmembrane helix</keyword>
<evidence type="ECO:0000313" key="3">
    <source>
        <dbReference type="Proteomes" id="UP000239735"/>
    </source>
</evidence>
<sequence length="184" mass="20226">MATVAPASSSRTHTGPAIAAILAISAAATLFIFWLIYIHPAAATSAQYAFLPAVDAILNGLAATALLIGYTFIRARRIRQHRASMITAFVFSTLFLIGYIAHHALHGDISYPIHAAYRTFYLWLLASHIILATVALPLILVTFFFSLSGRIPQHRKIARWTFPIWLYVSITGVVTYAMLRIALG</sequence>
<accession>A0A2N9LPE7</accession>
<evidence type="ECO:0000313" key="2">
    <source>
        <dbReference type="EMBL" id="SPE24953.1"/>
    </source>
</evidence>
<organism evidence="2 3">
    <name type="scientific">Candidatus Sulfuritelmatomonas gaucii</name>
    <dbReference type="NCBI Taxonomy" id="2043161"/>
    <lineage>
        <taxon>Bacteria</taxon>
        <taxon>Pseudomonadati</taxon>
        <taxon>Acidobacteriota</taxon>
        <taxon>Terriglobia</taxon>
        <taxon>Terriglobales</taxon>
        <taxon>Acidobacteriaceae</taxon>
        <taxon>Candidatus Sulfuritelmatomonas</taxon>
    </lineage>
</organism>
<gene>
    <name evidence="2" type="ORF">SBA5_470074</name>
</gene>
<dbReference type="AlphaFoldDB" id="A0A2N9LPE7"/>
<dbReference type="EMBL" id="OKRB01000105">
    <property type="protein sequence ID" value="SPE24953.1"/>
    <property type="molecule type" value="Genomic_DNA"/>
</dbReference>
<evidence type="ECO:0000256" key="1">
    <source>
        <dbReference type="SAM" id="Phobius"/>
    </source>
</evidence>
<evidence type="ECO:0008006" key="4">
    <source>
        <dbReference type="Google" id="ProtNLM"/>
    </source>
</evidence>
<reference evidence="3" key="1">
    <citation type="submission" date="2018-02" db="EMBL/GenBank/DDBJ databases">
        <authorList>
            <person name="Hausmann B."/>
        </authorList>
    </citation>
    <scope>NUCLEOTIDE SEQUENCE [LARGE SCALE GENOMIC DNA]</scope>
    <source>
        <strain evidence="3">Peat soil MAG SbA5</strain>
    </source>
</reference>
<protein>
    <recommendedName>
        <fullName evidence="4">DUF420 domain-containing protein</fullName>
    </recommendedName>
</protein>
<feature type="transmembrane region" description="Helical" evidence="1">
    <location>
        <begin position="49"/>
        <end position="73"/>
    </location>
</feature>
<feature type="transmembrane region" description="Helical" evidence="1">
    <location>
        <begin position="120"/>
        <end position="145"/>
    </location>
</feature>
<keyword evidence="1" id="KW-0812">Transmembrane</keyword>
<dbReference type="PANTHER" id="PTHR37692:SF1">
    <property type="entry name" value="DUF420 DOMAIN-CONTAINING PROTEIN"/>
    <property type="match status" value="1"/>
</dbReference>
<dbReference type="Pfam" id="PF04238">
    <property type="entry name" value="DUF420"/>
    <property type="match status" value="1"/>
</dbReference>
<dbReference type="InterPro" id="IPR007352">
    <property type="entry name" value="DUF420"/>
</dbReference>
<feature type="transmembrane region" description="Helical" evidence="1">
    <location>
        <begin position="85"/>
        <end position="105"/>
    </location>
</feature>
<proteinExistence type="predicted"/>
<dbReference type="PANTHER" id="PTHR37692">
    <property type="entry name" value="HYPOTHETICAL MEMBRANE SPANNING PROTEIN"/>
    <property type="match status" value="1"/>
</dbReference>
<dbReference type="Proteomes" id="UP000239735">
    <property type="component" value="Unassembled WGS sequence"/>
</dbReference>